<dbReference type="SUPFAM" id="SSF54523">
    <property type="entry name" value="Pili subunits"/>
    <property type="match status" value="1"/>
</dbReference>
<dbReference type="EMBL" id="LAZR01000001">
    <property type="protein sequence ID" value="KKO12199.1"/>
    <property type="molecule type" value="Genomic_DNA"/>
</dbReference>
<evidence type="ECO:0000256" key="2">
    <source>
        <dbReference type="SAM" id="Phobius"/>
    </source>
</evidence>
<evidence type="ECO:0008006" key="4">
    <source>
        <dbReference type="Google" id="ProtNLM"/>
    </source>
</evidence>
<protein>
    <recommendedName>
        <fullName evidence="4">Type II secretion system protein GspG C-terminal domain-containing protein</fullName>
    </recommendedName>
</protein>
<feature type="transmembrane region" description="Helical" evidence="2">
    <location>
        <begin position="12"/>
        <end position="32"/>
    </location>
</feature>
<reference evidence="3" key="1">
    <citation type="journal article" date="2015" name="Nature">
        <title>Complex archaea that bridge the gap between prokaryotes and eukaryotes.</title>
        <authorList>
            <person name="Spang A."/>
            <person name="Saw J.H."/>
            <person name="Jorgensen S.L."/>
            <person name="Zaremba-Niedzwiedzka K."/>
            <person name="Martijn J."/>
            <person name="Lind A.E."/>
            <person name="van Eijk R."/>
            <person name="Schleper C."/>
            <person name="Guy L."/>
            <person name="Ettema T.J."/>
        </authorList>
    </citation>
    <scope>NUCLEOTIDE SEQUENCE</scope>
</reference>
<sequence>MQMQRVNKQQGFTIIELVVVILLLGILAATALPRFIDVTTQAHDSAFDATAGGFVTGTALYRAEWVARGQRAAQTPLNSYGGLRGAPGYQTGAYDADGGTTTNDSDFTPGTFTGPATGYPLATENSVTEASFDAANCVEVFSNVLQEGAPSIASTTDTLTLTSATTIDTSLTTVLDTTTADFIAFAQDITFDTGFARLGDELSGTTGDPSNYSDSAKACFFVYAAEAGNYDRAILYVPWTGRVSVYTTSDNLIAGATYDGPVQ</sequence>
<feature type="region of interest" description="Disordered" evidence="1">
    <location>
        <begin position="93"/>
        <end position="115"/>
    </location>
</feature>
<dbReference type="InterPro" id="IPR012902">
    <property type="entry name" value="N_methyl_site"/>
</dbReference>
<dbReference type="AlphaFoldDB" id="A0A0F9Z4P8"/>
<keyword evidence="2" id="KW-0472">Membrane</keyword>
<keyword evidence="2" id="KW-0812">Transmembrane</keyword>
<dbReference type="NCBIfam" id="TIGR02532">
    <property type="entry name" value="IV_pilin_GFxxxE"/>
    <property type="match status" value="1"/>
</dbReference>
<comment type="caution">
    <text evidence="3">The sequence shown here is derived from an EMBL/GenBank/DDBJ whole genome shotgun (WGS) entry which is preliminary data.</text>
</comment>
<keyword evidence="2" id="KW-1133">Transmembrane helix</keyword>
<evidence type="ECO:0000256" key="1">
    <source>
        <dbReference type="SAM" id="MobiDB-lite"/>
    </source>
</evidence>
<gene>
    <name evidence="3" type="ORF">LCGC14_0002080</name>
</gene>
<dbReference type="InterPro" id="IPR045584">
    <property type="entry name" value="Pilin-like"/>
</dbReference>
<organism evidence="3">
    <name type="scientific">marine sediment metagenome</name>
    <dbReference type="NCBI Taxonomy" id="412755"/>
    <lineage>
        <taxon>unclassified sequences</taxon>
        <taxon>metagenomes</taxon>
        <taxon>ecological metagenomes</taxon>
    </lineage>
</organism>
<proteinExistence type="predicted"/>
<name>A0A0F9Z4P8_9ZZZZ</name>
<accession>A0A0F9Z4P8</accession>
<dbReference type="Gene3D" id="3.30.700.10">
    <property type="entry name" value="Glycoprotein, Type 4 Pilin"/>
    <property type="match status" value="1"/>
</dbReference>
<dbReference type="Pfam" id="PF07963">
    <property type="entry name" value="N_methyl"/>
    <property type="match status" value="1"/>
</dbReference>
<evidence type="ECO:0000313" key="3">
    <source>
        <dbReference type="EMBL" id="KKO12199.1"/>
    </source>
</evidence>